<proteinExistence type="predicted"/>
<dbReference type="InterPro" id="IPR000182">
    <property type="entry name" value="GNAT_dom"/>
</dbReference>
<dbReference type="PANTHER" id="PTHR43610:SF1">
    <property type="entry name" value="N-ACETYLTRANSFERASE DOMAIN-CONTAINING PROTEIN"/>
    <property type="match status" value="1"/>
</dbReference>
<evidence type="ECO:0000259" key="1">
    <source>
        <dbReference type="PROSITE" id="PS51186"/>
    </source>
</evidence>
<feature type="domain" description="N-acetyltransferase" evidence="1">
    <location>
        <begin position="187"/>
        <end position="345"/>
    </location>
</feature>
<feature type="domain" description="N-acetyltransferase" evidence="1">
    <location>
        <begin position="4"/>
        <end position="173"/>
    </location>
</feature>
<reference evidence="3" key="1">
    <citation type="journal article" date="2019" name="Int. J. Syst. Evol. Microbiol.">
        <title>The Global Catalogue of Microorganisms (GCM) 10K type strain sequencing project: providing services to taxonomists for standard genome sequencing and annotation.</title>
        <authorList>
            <consortium name="The Broad Institute Genomics Platform"/>
            <consortium name="The Broad Institute Genome Sequencing Center for Infectious Disease"/>
            <person name="Wu L."/>
            <person name="Ma J."/>
        </authorList>
    </citation>
    <scope>NUCLEOTIDE SEQUENCE [LARGE SCALE GENOMIC DNA]</scope>
    <source>
        <strain evidence="3">JCM 18283</strain>
    </source>
</reference>
<keyword evidence="3" id="KW-1185">Reference proteome</keyword>
<dbReference type="SUPFAM" id="SSF55729">
    <property type="entry name" value="Acyl-CoA N-acyltransferases (Nat)"/>
    <property type="match status" value="2"/>
</dbReference>
<dbReference type="RefSeq" id="WP_345332750.1">
    <property type="nucleotide sequence ID" value="NZ_BAABJI010000002.1"/>
</dbReference>
<organism evidence="2 3">
    <name type="scientific">Mucilaginibacter defluvii</name>
    <dbReference type="NCBI Taxonomy" id="1196019"/>
    <lineage>
        <taxon>Bacteria</taxon>
        <taxon>Pseudomonadati</taxon>
        <taxon>Bacteroidota</taxon>
        <taxon>Sphingobacteriia</taxon>
        <taxon>Sphingobacteriales</taxon>
        <taxon>Sphingobacteriaceae</taxon>
        <taxon>Mucilaginibacter</taxon>
    </lineage>
</organism>
<evidence type="ECO:0000313" key="3">
    <source>
        <dbReference type="Proteomes" id="UP001501436"/>
    </source>
</evidence>
<dbReference type="InterPro" id="IPR016181">
    <property type="entry name" value="Acyl_CoA_acyltransferase"/>
</dbReference>
<dbReference type="Pfam" id="PF13302">
    <property type="entry name" value="Acetyltransf_3"/>
    <property type="match status" value="1"/>
</dbReference>
<dbReference type="Proteomes" id="UP001501436">
    <property type="component" value="Unassembled WGS sequence"/>
</dbReference>
<name>A0ABP9G831_9SPHI</name>
<protein>
    <recommendedName>
        <fullName evidence="1">N-acetyltransferase domain-containing protein</fullName>
    </recommendedName>
</protein>
<accession>A0ABP9G831</accession>
<dbReference type="CDD" id="cd04301">
    <property type="entry name" value="NAT_SF"/>
    <property type="match status" value="1"/>
</dbReference>
<dbReference type="PROSITE" id="PS51186">
    <property type="entry name" value="GNAT"/>
    <property type="match status" value="2"/>
</dbReference>
<sequence length="354" mass="40479">MDDITITRANPNDVYTLQQIGRQTFAETFTNSNSKKTIALYLDESFAVDKLTREISNEDSQFYFASHKSEVIGYLKLNTGNAQTEPEDISALEIERIYVLAAYHGKKVGQLLYNKAMQVADELKCNYVWLGVWEKNSRAIHFYEKNGFVPFNKHIFRLGGEEQTDIMMKKALKANINLQPLLEKEKIILYPLKQDDFGLLYDVAADPAIWAQHPNKDRWKEDVFRNFFEGALQSGGAFRVVDKATGNTIGSTRFYDYNEYDNSIFIGYTFYATAYWGKGINGQVKTLMLDYAFQFAESVFFHIGAQNIRSQIAIGRLGAVKTGEQEVCYFGEAPKQNFVYRITGAEWLAKKDKA</sequence>
<dbReference type="Pfam" id="PF00583">
    <property type="entry name" value="Acetyltransf_1"/>
    <property type="match status" value="1"/>
</dbReference>
<evidence type="ECO:0000313" key="2">
    <source>
        <dbReference type="EMBL" id="GAA4925683.1"/>
    </source>
</evidence>
<dbReference type="PANTHER" id="PTHR43610">
    <property type="entry name" value="BLL6696 PROTEIN"/>
    <property type="match status" value="1"/>
</dbReference>
<gene>
    <name evidence="2" type="ORF">GCM10023313_32820</name>
</gene>
<comment type="caution">
    <text evidence="2">The sequence shown here is derived from an EMBL/GenBank/DDBJ whole genome shotgun (WGS) entry which is preliminary data.</text>
</comment>
<dbReference type="Gene3D" id="3.40.630.30">
    <property type="match status" value="2"/>
</dbReference>
<dbReference type="EMBL" id="BAABJI010000002">
    <property type="protein sequence ID" value="GAA4925683.1"/>
    <property type="molecule type" value="Genomic_DNA"/>
</dbReference>